<dbReference type="InterPro" id="IPR036236">
    <property type="entry name" value="Znf_C2H2_sf"/>
</dbReference>
<evidence type="ECO:0000256" key="1">
    <source>
        <dbReference type="PROSITE-ProRule" id="PRU00042"/>
    </source>
</evidence>
<gene>
    <name evidence="3" type="ORF">CALMAC_LOCUS15258</name>
</gene>
<dbReference type="AlphaFoldDB" id="A0A653D870"/>
<keyword evidence="1" id="KW-0862">Zinc</keyword>
<accession>A0A653D870</accession>
<dbReference type="OrthoDB" id="10004641at2759"/>
<dbReference type="SUPFAM" id="SSF57667">
    <property type="entry name" value="beta-beta-alpha zinc fingers"/>
    <property type="match status" value="1"/>
</dbReference>
<evidence type="ECO:0000313" key="4">
    <source>
        <dbReference type="Proteomes" id="UP000410492"/>
    </source>
</evidence>
<sequence length="105" mass="12411">LTTLNEYTCRYCKKSYQYKQSYQRHLRYQCGGNYGKFLCWLCDHRCNYKSNLKSHLECKHKLVLNNKVLLFARSVEMPITKKTTLISILSSIVEIDVLNAEQLLL</sequence>
<reference evidence="3 4" key="1">
    <citation type="submission" date="2019-01" db="EMBL/GenBank/DDBJ databases">
        <authorList>
            <person name="Sayadi A."/>
        </authorList>
    </citation>
    <scope>NUCLEOTIDE SEQUENCE [LARGE SCALE GENOMIC DNA]</scope>
</reference>
<dbReference type="EMBL" id="CAACVG010010669">
    <property type="protein sequence ID" value="VEN56340.1"/>
    <property type="molecule type" value="Genomic_DNA"/>
</dbReference>
<keyword evidence="1" id="KW-0479">Metal-binding</keyword>
<dbReference type="PROSITE" id="PS50157">
    <property type="entry name" value="ZINC_FINGER_C2H2_2"/>
    <property type="match status" value="1"/>
</dbReference>
<keyword evidence="4" id="KW-1185">Reference proteome</keyword>
<dbReference type="InterPro" id="IPR013087">
    <property type="entry name" value="Znf_C2H2_type"/>
</dbReference>
<feature type="non-terminal residue" evidence="3">
    <location>
        <position position="1"/>
    </location>
</feature>
<dbReference type="PROSITE" id="PS00028">
    <property type="entry name" value="ZINC_FINGER_C2H2_1"/>
    <property type="match status" value="1"/>
</dbReference>
<dbReference type="GO" id="GO:0008270">
    <property type="term" value="F:zinc ion binding"/>
    <property type="evidence" value="ECO:0007669"/>
    <property type="project" value="UniProtKB-KW"/>
</dbReference>
<organism evidence="3 4">
    <name type="scientific">Callosobruchus maculatus</name>
    <name type="common">Southern cowpea weevil</name>
    <name type="synonym">Pulse bruchid</name>
    <dbReference type="NCBI Taxonomy" id="64391"/>
    <lineage>
        <taxon>Eukaryota</taxon>
        <taxon>Metazoa</taxon>
        <taxon>Ecdysozoa</taxon>
        <taxon>Arthropoda</taxon>
        <taxon>Hexapoda</taxon>
        <taxon>Insecta</taxon>
        <taxon>Pterygota</taxon>
        <taxon>Neoptera</taxon>
        <taxon>Endopterygota</taxon>
        <taxon>Coleoptera</taxon>
        <taxon>Polyphaga</taxon>
        <taxon>Cucujiformia</taxon>
        <taxon>Chrysomeloidea</taxon>
        <taxon>Chrysomelidae</taxon>
        <taxon>Bruchinae</taxon>
        <taxon>Bruchini</taxon>
        <taxon>Callosobruchus</taxon>
    </lineage>
</organism>
<feature type="domain" description="C2H2-type" evidence="2">
    <location>
        <begin position="7"/>
        <end position="34"/>
    </location>
</feature>
<dbReference type="Gene3D" id="3.30.160.60">
    <property type="entry name" value="Classic Zinc Finger"/>
    <property type="match status" value="1"/>
</dbReference>
<evidence type="ECO:0000313" key="3">
    <source>
        <dbReference type="EMBL" id="VEN56340.1"/>
    </source>
</evidence>
<proteinExistence type="predicted"/>
<name>A0A653D870_CALMS</name>
<keyword evidence="1" id="KW-0863">Zinc-finger</keyword>
<protein>
    <recommendedName>
        <fullName evidence="2">C2H2-type domain-containing protein</fullName>
    </recommendedName>
</protein>
<dbReference type="Proteomes" id="UP000410492">
    <property type="component" value="Unassembled WGS sequence"/>
</dbReference>
<evidence type="ECO:0000259" key="2">
    <source>
        <dbReference type="PROSITE" id="PS50157"/>
    </source>
</evidence>